<dbReference type="PANTHER" id="PTHR44688:SF16">
    <property type="entry name" value="DNA-BINDING TRANSCRIPTIONAL ACTIVATOR DEVR_DOSR"/>
    <property type="match status" value="1"/>
</dbReference>
<organism evidence="7 8">
    <name type="scientific">Kutzneria buriramensis</name>
    <dbReference type="NCBI Taxonomy" id="1045776"/>
    <lineage>
        <taxon>Bacteria</taxon>
        <taxon>Bacillati</taxon>
        <taxon>Actinomycetota</taxon>
        <taxon>Actinomycetes</taxon>
        <taxon>Pseudonocardiales</taxon>
        <taxon>Pseudonocardiaceae</taxon>
        <taxon>Kutzneria</taxon>
    </lineage>
</organism>
<dbReference type="AlphaFoldDB" id="A0A3E0H2D9"/>
<feature type="domain" description="Response regulatory" evidence="6">
    <location>
        <begin position="6"/>
        <end position="122"/>
    </location>
</feature>
<dbReference type="GO" id="GO:0003677">
    <property type="term" value="F:DNA binding"/>
    <property type="evidence" value="ECO:0007669"/>
    <property type="project" value="UniProtKB-KW"/>
</dbReference>
<dbReference type="CDD" id="cd06170">
    <property type="entry name" value="LuxR_C_like"/>
    <property type="match status" value="1"/>
</dbReference>
<evidence type="ECO:0000259" key="6">
    <source>
        <dbReference type="PROSITE" id="PS50110"/>
    </source>
</evidence>
<dbReference type="GO" id="GO:0006355">
    <property type="term" value="P:regulation of DNA-templated transcription"/>
    <property type="evidence" value="ECO:0007669"/>
    <property type="project" value="InterPro"/>
</dbReference>
<feature type="domain" description="HTH luxR-type" evidence="5">
    <location>
        <begin position="136"/>
        <end position="201"/>
    </location>
</feature>
<dbReference type="PROSITE" id="PS00622">
    <property type="entry name" value="HTH_LUXR_1"/>
    <property type="match status" value="1"/>
</dbReference>
<dbReference type="SMART" id="SM00421">
    <property type="entry name" value="HTH_LUXR"/>
    <property type="match status" value="1"/>
</dbReference>
<keyword evidence="4" id="KW-0597">Phosphoprotein</keyword>
<evidence type="ECO:0000256" key="2">
    <source>
        <dbReference type="ARBA" id="ARBA00023125"/>
    </source>
</evidence>
<proteinExistence type="predicted"/>
<dbReference type="PANTHER" id="PTHR44688">
    <property type="entry name" value="DNA-BINDING TRANSCRIPTIONAL ACTIVATOR DEVR_DOSR"/>
    <property type="match status" value="1"/>
</dbReference>
<evidence type="ECO:0000256" key="1">
    <source>
        <dbReference type="ARBA" id="ARBA00023015"/>
    </source>
</evidence>
<accession>A0A3E0H2D9</accession>
<dbReference type="SUPFAM" id="SSF52172">
    <property type="entry name" value="CheY-like"/>
    <property type="match status" value="1"/>
</dbReference>
<evidence type="ECO:0000256" key="4">
    <source>
        <dbReference type="PROSITE-ProRule" id="PRU00169"/>
    </source>
</evidence>
<evidence type="ECO:0000313" key="8">
    <source>
        <dbReference type="Proteomes" id="UP000256269"/>
    </source>
</evidence>
<name>A0A3E0H2D9_9PSEU</name>
<evidence type="ECO:0000259" key="5">
    <source>
        <dbReference type="PROSITE" id="PS50043"/>
    </source>
</evidence>
<comment type="caution">
    <text evidence="7">The sequence shown here is derived from an EMBL/GenBank/DDBJ whole genome shotgun (WGS) entry which is preliminary data.</text>
</comment>
<keyword evidence="3" id="KW-0804">Transcription</keyword>
<dbReference type="Gene3D" id="3.40.50.2300">
    <property type="match status" value="1"/>
</dbReference>
<dbReference type="GO" id="GO:0000160">
    <property type="term" value="P:phosphorelay signal transduction system"/>
    <property type="evidence" value="ECO:0007669"/>
    <property type="project" value="InterPro"/>
</dbReference>
<dbReference type="SUPFAM" id="SSF46894">
    <property type="entry name" value="C-terminal effector domain of the bipartite response regulators"/>
    <property type="match status" value="1"/>
</dbReference>
<dbReference type="InterPro" id="IPR016032">
    <property type="entry name" value="Sig_transdc_resp-reg_C-effctor"/>
</dbReference>
<dbReference type="InterPro" id="IPR000792">
    <property type="entry name" value="Tscrpt_reg_LuxR_C"/>
</dbReference>
<dbReference type="PROSITE" id="PS50043">
    <property type="entry name" value="HTH_LUXR_2"/>
    <property type="match status" value="1"/>
</dbReference>
<protein>
    <submittedName>
        <fullName evidence="7">DNA-binding NarL/FixJ family response regulator</fullName>
    </submittedName>
</protein>
<keyword evidence="1" id="KW-0805">Transcription regulation</keyword>
<dbReference type="Pfam" id="PF00196">
    <property type="entry name" value="GerE"/>
    <property type="match status" value="1"/>
</dbReference>
<keyword evidence="8" id="KW-1185">Reference proteome</keyword>
<evidence type="ECO:0000256" key="3">
    <source>
        <dbReference type="ARBA" id="ARBA00023163"/>
    </source>
</evidence>
<gene>
    <name evidence="7" type="ORF">BCF44_115276</name>
</gene>
<dbReference type="Proteomes" id="UP000256269">
    <property type="component" value="Unassembled WGS sequence"/>
</dbReference>
<dbReference type="EMBL" id="QUNO01000015">
    <property type="protein sequence ID" value="REH37272.1"/>
    <property type="molecule type" value="Genomic_DNA"/>
</dbReference>
<evidence type="ECO:0000313" key="7">
    <source>
        <dbReference type="EMBL" id="REH37272.1"/>
    </source>
</evidence>
<reference evidence="7 8" key="1">
    <citation type="submission" date="2018-08" db="EMBL/GenBank/DDBJ databases">
        <title>Genomic Encyclopedia of Archaeal and Bacterial Type Strains, Phase II (KMG-II): from individual species to whole genera.</title>
        <authorList>
            <person name="Goeker M."/>
        </authorList>
    </citation>
    <scope>NUCLEOTIDE SEQUENCE [LARGE SCALE GENOMIC DNA]</scope>
    <source>
        <strain evidence="7 8">DSM 45791</strain>
    </source>
</reference>
<dbReference type="PRINTS" id="PR00038">
    <property type="entry name" value="HTHLUXR"/>
</dbReference>
<dbReference type="InterPro" id="IPR011006">
    <property type="entry name" value="CheY-like_superfamily"/>
</dbReference>
<keyword evidence="2 7" id="KW-0238">DNA-binding</keyword>
<dbReference type="InterPro" id="IPR001789">
    <property type="entry name" value="Sig_transdc_resp-reg_receiver"/>
</dbReference>
<dbReference type="PROSITE" id="PS50110">
    <property type="entry name" value="RESPONSE_REGULATORY"/>
    <property type="match status" value="1"/>
</dbReference>
<sequence length="211" mass="22216">MHHRRPVLIVGFSPLTRIGLARVVARLPEVGPISAAASPAAAVRFAARNPTGLAVVDQAEDPGFTLVRALSSGYAPCPVVVLLTPSGHADEDARFAFGQGAHAVALATASATYLHQVLAGVYLGVPTQSKRETSPEQKRSHALSQRETEILALIADGMSSKSIAERLVVSVETVRSHCKNIIRKLEANGRAEAVSIAYRTGILDSDALPLA</sequence>
<feature type="modified residue" description="4-aspartylphosphate" evidence="4">
    <location>
        <position position="57"/>
    </location>
</feature>